<dbReference type="STRING" id="2512241.A0A553HXB6"/>
<dbReference type="InterPro" id="IPR035979">
    <property type="entry name" value="RBD_domain_sf"/>
</dbReference>
<keyword evidence="4" id="KW-1185">Reference proteome</keyword>
<accession>A0A553HXB6</accession>
<gene>
    <name evidence="3" type="ORF">FHL15_006519</name>
</gene>
<feature type="region of interest" description="Disordered" evidence="1">
    <location>
        <begin position="86"/>
        <end position="133"/>
    </location>
</feature>
<evidence type="ECO:0008006" key="5">
    <source>
        <dbReference type="Google" id="ProtNLM"/>
    </source>
</evidence>
<feature type="signal peptide" evidence="2">
    <location>
        <begin position="1"/>
        <end position="34"/>
    </location>
</feature>
<dbReference type="EMBL" id="VFLP01000035">
    <property type="protein sequence ID" value="TRX92592.1"/>
    <property type="molecule type" value="Genomic_DNA"/>
</dbReference>
<protein>
    <recommendedName>
        <fullName evidence="5">RRM domain-containing protein</fullName>
    </recommendedName>
</protein>
<keyword evidence="2" id="KW-0732">Signal</keyword>
<proteinExistence type="predicted"/>
<dbReference type="GO" id="GO:0003676">
    <property type="term" value="F:nucleic acid binding"/>
    <property type="evidence" value="ECO:0007669"/>
    <property type="project" value="InterPro"/>
</dbReference>
<dbReference type="SUPFAM" id="SSF54928">
    <property type="entry name" value="RNA-binding domain, RBD"/>
    <property type="match status" value="1"/>
</dbReference>
<reference evidence="4" key="1">
    <citation type="submission" date="2019-06" db="EMBL/GenBank/DDBJ databases">
        <title>Draft genome sequence of the griseofulvin-producing fungus Xylaria cubensis strain G536.</title>
        <authorList>
            <person name="Mead M.E."/>
            <person name="Raja H.A."/>
            <person name="Steenwyk J.L."/>
            <person name="Knowles S.L."/>
            <person name="Oberlies N.H."/>
            <person name="Rokas A."/>
        </authorList>
    </citation>
    <scope>NUCLEOTIDE SEQUENCE [LARGE SCALE GENOMIC DNA]</scope>
    <source>
        <strain evidence="4">G536</strain>
    </source>
</reference>
<feature type="chain" id="PRO_5021849031" description="RRM domain-containing protein" evidence="2">
    <location>
        <begin position="35"/>
        <end position="339"/>
    </location>
</feature>
<dbReference type="OrthoDB" id="3508416at2759"/>
<evidence type="ECO:0000313" key="4">
    <source>
        <dbReference type="Proteomes" id="UP000319160"/>
    </source>
</evidence>
<organism evidence="3 4">
    <name type="scientific">Xylaria flabelliformis</name>
    <dbReference type="NCBI Taxonomy" id="2512241"/>
    <lineage>
        <taxon>Eukaryota</taxon>
        <taxon>Fungi</taxon>
        <taxon>Dikarya</taxon>
        <taxon>Ascomycota</taxon>
        <taxon>Pezizomycotina</taxon>
        <taxon>Sordariomycetes</taxon>
        <taxon>Xylariomycetidae</taxon>
        <taxon>Xylariales</taxon>
        <taxon>Xylariaceae</taxon>
        <taxon>Xylaria</taxon>
    </lineage>
</organism>
<evidence type="ECO:0000256" key="2">
    <source>
        <dbReference type="SAM" id="SignalP"/>
    </source>
</evidence>
<evidence type="ECO:0000313" key="3">
    <source>
        <dbReference type="EMBL" id="TRX92592.1"/>
    </source>
</evidence>
<dbReference type="CDD" id="cd00590">
    <property type="entry name" value="RRM_SF"/>
    <property type="match status" value="1"/>
</dbReference>
<evidence type="ECO:0000256" key="1">
    <source>
        <dbReference type="SAM" id="MobiDB-lite"/>
    </source>
</evidence>
<sequence>MIAYFGRPQKSLRIYVKIKALLVVLVSKTPLSVATDTLREHGFTIILLFAPTDVHSLQNVTATPETSKPVINLCSLFLSIMSNQRNPTGSKGRDLSGPWRSGIDTPARTAQDPPLSNSANYRGDLTNPRNQSANIPEAENCATWWTNLPPDCTYEMLFDSMRNVGAVSHSVINPPVGNHGTSAAKVEFFDRASVDRLMNQSKNGHIRGHIRVGGRIPHIILNRVRVAAHSNAVPKEQGNGGHGSRVLQVIGHPDIINQENLEAVLGNPQHRVIYGLERARTTPRPKGFHCVELRFASYVVQAARARDVFMAQKQKPELSEKERTLWEDVTCIFAPDPCE</sequence>
<dbReference type="AlphaFoldDB" id="A0A553HXB6"/>
<dbReference type="Proteomes" id="UP000319160">
    <property type="component" value="Unassembled WGS sequence"/>
</dbReference>
<name>A0A553HXB6_9PEZI</name>
<comment type="caution">
    <text evidence="3">The sequence shown here is derived from an EMBL/GenBank/DDBJ whole genome shotgun (WGS) entry which is preliminary data.</text>
</comment>